<dbReference type="EMBL" id="BRLF01000006">
    <property type="protein sequence ID" value="GKX47732.1"/>
    <property type="molecule type" value="Genomic_DNA"/>
</dbReference>
<evidence type="ECO:0000313" key="4">
    <source>
        <dbReference type="Proteomes" id="UP001165145"/>
    </source>
</evidence>
<organism evidence="2 4">
    <name type="scientific">Pectobacterium carotovorum subsp. carotovorum</name>
    <name type="common">Erwinia carotovora subsp. carotovora</name>
    <dbReference type="NCBI Taxonomy" id="555"/>
    <lineage>
        <taxon>Bacteria</taxon>
        <taxon>Pseudomonadati</taxon>
        <taxon>Pseudomonadota</taxon>
        <taxon>Gammaproteobacteria</taxon>
        <taxon>Enterobacterales</taxon>
        <taxon>Pectobacteriaceae</taxon>
        <taxon>Pectobacterium</taxon>
    </lineage>
</organism>
<gene>
    <name evidence="2" type="ORF">Pcaca03_26200</name>
    <name evidence="1" type="ORF">SOASR016_24840</name>
</gene>
<name>A0AAI9PER6_PECCC</name>
<evidence type="ECO:0000313" key="1">
    <source>
        <dbReference type="EMBL" id="GKX47732.1"/>
    </source>
</evidence>
<sequence>MVIIETHHIYSNGFDKEEQDKEIFINGKLTYTNYHGSEIEYDNGKSEDSPFYGQTKLQTLYFTDKGTVQHNHEDDSFYFTNNEQRMVTYIDRELQDYVIQGEFDEFINFANDVMKYK</sequence>
<reference evidence="2" key="2">
    <citation type="submission" date="2023-02" db="EMBL/GenBank/DDBJ databases">
        <title>Pectobacterium carotovorum subsp. carotovorum NBRC 12380.</title>
        <authorList>
            <person name="Ichikawa N."/>
            <person name="Sato H."/>
            <person name="Tonouchi N."/>
        </authorList>
    </citation>
    <scope>NUCLEOTIDE SEQUENCE</scope>
    <source>
        <strain evidence="2">NBRC 12380</strain>
    </source>
</reference>
<evidence type="ECO:0000313" key="3">
    <source>
        <dbReference type="Proteomes" id="UP001058167"/>
    </source>
</evidence>
<comment type="caution">
    <text evidence="2">The sequence shown here is derived from an EMBL/GenBank/DDBJ whole genome shotgun (WGS) entry which is preliminary data.</text>
</comment>
<protein>
    <submittedName>
        <fullName evidence="2">Uncharacterized protein</fullName>
    </submittedName>
</protein>
<evidence type="ECO:0000313" key="2">
    <source>
        <dbReference type="EMBL" id="GLV70176.1"/>
    </source>
</evidence>
<dbReference type="EMBL" id="BSRL01000006">
    <property type="protein sequence ID" value="GLV70176.1"/>
    <property type="molecule type" value="Genomic_DNA"/>
</dbReference>
<dbReference type="AlphaFoldDB" id="A0AAI9PER6"/>
<accession>A0AAI9PER6</accession>
<proteinExistence type="predicted"/>
<dbReference type="Proteomes" id="UP001058167">
    <property type="component" value="Unassembled WGS sequence"/>
</dbReference>
<keyword evidence="3" id="KW-1185">Reference proteome</keyword>
<dbReference type="Proteomes" id="UP001165145">
    <property type="component" value="Unassembled WGS sequence"/>
</dbReference>
<dbReference type="GeneID" id="61348455"/>
<dbReference type="RefSeq" id="WP_010294712.1">
    <property type="nucleotide sequence ID" value="NZ_BRLF01000006.1"/>
</dbReference>
<reference evidence="1" key="1">
    <citation type="submission" date="2022-06" db="EMBL/GenBank/DDBJ databases">
        <title>Draft genome sequences of Pectobacterium carotovorum subsp. carotovorum str. NBRC12380.</title>
        <authorList>
            <person name="Wakabayashi Y."/>
            <person name="Kojima K."/>
        </authorList>
    </citation>
    <scope>NUCLEOTIDE SEQUENCE</scope>
    <source>
        <strain evidence="1">NBRC 12380</strain>
    </source>
</reference>